<gene>
    <name evidence="7" type="ORF">MKI86_08115</name>
</gene>
<comment type="similarity">
    <text evidence="1">Belongs to the site-specific recombinase resolvase family.</text>
</comment>
<dbReference type="InterPro" id="IPR006120">
    <property type="entry name" value="Resolvase_HTH_dom"/>
</dbReference>
<dbReference type="RefSeq" id="WP_241599689.1">
    <property type="nucleotide sequence ID" value="NZ_JAKVIN010000003.1"/>
</dbReference>
<dbReference type="InterPro" id="IPR036162">
    <property type="entry name" value="Resolvase-like_N_sf"/>
</dbReference>
<evidence type="ECO:0000313" key="7">
    <source>
        <dbReference type="EMBL" id="MCJ8149101.1"/>
    </source>
</evidence>
<proteinExistence type="inferred from homology"/>
<dbReference type="SUPFAM" id="SSF53041">
    <property type="entry name" value="Resolvase-like"/>
    <property type="match status" value="1"/>
</dbReference>
<dbReference type="PROSITE" id="PS00397">
    <property type="entry name" value="RECOMBINASES_1"/>
    <property type="match status" value="1"/>
</dbReference>
<dbReference type="InterPro" id="IPR006119">
    <property type="entry name" value="Resolv_N"/>
</dbReference>
<dbReference type="PROSITE" id="PS00398">
    <property type="entry name" value="RECOMBINASES_2"/>
    <property type="match status" value="1"/>
</dbReference>
<protein>
    <submittedName>
        <fullName evidence="7">Recombinase family protein</fullName>
    </submittedName>
</protein>
<dbReference type="InterPro" id="IPR050639">
    <property type="entry name" value="SSR_resolvase"/>
</dbReference>
<evidence type="ECO:0000313" key="8">
    <source>
        <dbReference type="Proteomes" id="UP001201844"/>
    </source>
</evidence>
<evidence type="ECO:0000256" key="3">
    <source>
        <dbReference type="ARBA" id="ARBA00023125"/>
    </source>
</evidence>
<evidence type="ECO:0000256" key="2">
    <source>
        <dbReference type="ARBA" id="ARBA00022908"/>
    </source>
</evidence>
<dbReference type="SMART" id="SM00857">
    <property type="entry name" value="Resolvase"/>
    <property type="match status" value="1"/>
</dbReference>
<comment type="caution">
    <text evidence="7">The sequence shown here is derived from an EMBL/GenBank/DDBJ whole genome shotgun (WGS) entry which is preliminary data.</text>
</comment>
<dbReference type="CDD" id="cd03768">
    <property type="entry name" value="SR_ResInv"/>
    <property type="match status" value="1"/>
</dbReference>
<reference evidence="7 8" key="1">
    <citation type="submission" date="2022-02" db="EMBL/GenBank/DDBJ databases">
        <title>Shinella B3.7 sp. nov., isolated from Sediment (Zhairuo Island).</title>
        <authorList>
            <person name="Chen G."/>
        </authorList>
    </citation>
    <scope>NUCLEOTIDE SEQUENCE [LARGE SCALE GENOMIC DNA]</scope>
    <source>
        <strain evidence="7 8">B3.7</strain>
    </source>
</reference>
<dbReference type="PROSITE" id="PS51736">
    <property type="entry name" value="RECOMBINASES_3"/>
    <property type="match status" value="1"/>
</dbReference>
<dbReference type="Pfam" id="PF02796">
    <property type="entry name" value="HTH_7"/>
    <property type="match status" value="1"/>
</dbReference>
<sequence length="190" mass="20498">MGTTVGYARVSSTGQDYQTQVDRLTAAGATKIFSEKQSGLDDDRPELAKCLDYVREGDTLIVTKLDRLARSASHLHQIVDGLNKDGVGFKVLDDASLDTTTRTGKLVFGILASIAQFETELRKERQLEGIAKAKANAEKAGTPWITGRPVTLNHDEIRKLRAGGLSVRQIAKEVGCSSSAVQKVLKAGEV</sequence>
<keyword evidence="2" id="KW-0229">DNA integration</keyword>
<dbReference type="InterPro" id="IPR009057">
    <property type="entry name" value="Homeodomain-like_sf"/>
</dbReference>
<dbReference type="Gene3D" id="3.40.50.1390">
    <property type="entry name" value="Resolvase, N-terminal catalytic domain"/>
    <property type="match status" value="1"/>
</dbReference>
<evidence type="ECO:0000256" key="1">
    <source>
        <dbReference type="ARBA" id="ARBA00009913"/>
    </source>
</evidence>
<evidence type="ECO:0000256" key="5">
    <source>
        <dbReference type="PROSITE-ProRule" id="PRU10137"/>
    </source>
</evidence>
<dbReference type="PANTHER" id="PTHR30461">
    <property type="entry name" value="DNA-INVERTASE FROM LAMBDOID PROPHAGE"/>
    <property type="match status" value="1"/>
</dbReference>
<keyword evidence="8" id="KW-1185">Reference proteome</keyword>
<keyword evidence="4" id="KW-0233">DNA recombination</keyword>
<dbReference type="PANTHER" id="PTHR30461:SF26">
    <property type="entry name" value="RESOLVASE HOMOLOG YNEB"/>
    <property type="match status" value="1"/>
</dbReference>
<name>A0ABT0CKI6_9HYPH</name>
<accession>A0ABT0CKI6</accession>
<dbReference type="Gene3D" id="1.10.10.60">
    <property type="entry name" value="Homeodomain-like"/>
    <property type="match status" value="1"/>
</dbReference>
<organism evidence="7 8">
    <name type="scientific">Shinella sedimenti</name>
    <dbReference type="NCBI Taxonomy" id="2919913"/>
    <lineage>
        <taxon>Bacteria</taxon>
        <taxon>Pseudomonadati</taxon>
        <taxon>Pseudomonadota</taxon>
        <taxon>Alphaproteobacteria</taxon>
        <taxon>Hyphomicrobiales</taxon>
        <taxon>Rhizobiaceae</taxon>
        <taxon>Shinella</taxon>
    </lineage>
</organism>
<dbReference type="EMBL" id="JAKVIN010000003">
    <property type="protein sequence ID" value="MCJ8149101.1"/>
    <property type="molecule type" value="Genomic_DNA"/>
</dbReference>
<dbReference type="Proteomes" id="UP001201844">
    <property type="component" value="Unassembled WGS sequence"/>
</dbReference>
<keyword evidence="3" id="KW-0238">DNA-binding</keyword>
<evidence type="ECO:0000256" key="4">
    <source>
        <dbReference type="ARBA" id="ARBA00023172"/>
    </source>
</evidence>
<feature type="domain" description="Resolvase/invertase-type recombinase catalytic" evidence="6">
    <location>
        <begin position="3"/>
        <end position="137"/>
    </location>
</feature>
<dbReference type="Pfam" id="PF00239">
    <property type="entry name" value="Resolvase"/>
    <property type="match status" value="1"/>
</dbReference>
<feature type="active site" description="O-(5'-phospho-DNA)-serine intermediate" evidence="5">
    <location>
        <position position="11"/>
    </location>
</feature>
<dbReference type="SUPFAM" id="SSF46689">
    <property type="entry name" value="Homeodomain-like"/>
    <property type="match status" value="1"/>
</dbReference>
<dbReference type="InterPro" id="IPR006118">
    <property type="entry name" value="Recombinase_CS"/>
</dbReference>
<evidence type="ECO:0000259" key="6">
    <source>
        <dbReference type="PROSITE" id="PS51736"/>
    </source>
</evidence>